<dbReference type="Pfam" id="PF04198">
    <property type="entry name" value="Sugar-bind"/>
    <property type="match status" value="1"/>
</dbReference>
<evidence type="ECO:0000256" key="4">
    <source>
        <dbReference type="ARBA" id="ARBA00023163"/>
    </source>
</evidence>
<evidence type="ECO:0000313" key="7">
    <source>
        <dbReference type="Proteomes" id="UP001596527"/>
    </source>
</evidence>
<reference evidence="7" key="1">
    <citation type="journal article" date="2019" name="Int. J. Syst. Evol. Microbiol.">
        <title>The Global Catalogue of Microorganisms (GCM) 10K type strain sequencing project: providing services to taxonomists for standard genome sequencing and annotation.</title>
        <authorList>
            <consortium name="The Broad Institute Genomics Platform"/>
            <consortium name="The Broad Institute Genome Sequencing Center for Infectious Disease"/>
            <person name="Wu L."/>
            <person name="Ma J."/>
        </authorList>
    </citation>
    <scope>NUCLEOTIDE SEQUENCE [LARGE SCALE GENOMIC DNA]</scope>
    <source>
        <strain evidence="7">CCUG 56698</strain>
    </source>
</reference>
<dbReference type="Proteomes" id="UP001596527">
    <property type="component" value="Unassembled WGS sequence"/>
</dbReference>
<evidence type="ECO:0000256" key="2">
    <source>
        <dbReference type="ARBA" id="ARBA00023015"/>
    </source>
</evidence>
<dbReference type="InterPro" id="IPR007324">
    <property type="entry name" value="Sugar-bd_dom_put"/>
</dbReference>
<sequence>MMEDSHDDAVRRVAELYYFDGLTETAIGDRLGCTRWSVGRLLEEARRRHLVTVTINDPLARRHDLESELCSRFALRAAMVVPTQPATGATLELVIRSAVAYLTGLRPRPRSLGIGWGRTMAMLARCIPWNWSCGIDVYQLNGGIARSPRDLVSTAVGELARRTRGTPHWVPAPTIVANGWAWDTVMHEPIVSTTLRDARTAEVTVYSPGSVGDDSLMVRLGYLSAREIPNLLDSGASADVLSHLVTADGTAASDDLEARTVSFPISGLTAGQTVIAVGCGPRKASAFRSVLSGRLASVAVLDSETALKVLGGKG</sequence>
<protein>
    <submittedName>
        <fullName evidence="6">Sugar-binding transcriptional regulator</fullName>
    </submittedName>
</protein>
<dbReference type="Gene3D" id="3.40.50.1360">
    <property type="match status" value="1"/>
</dbReference>
<keyword evidence="3" id="KW-0238">DNA-binding</keyword>
<dbReference type="PANTHER" id="PTHR34294:SF1">
    <property type="entry name" value="TRANSCRIPTIONAL REGULATOR LSRR"/>
    <property type="match status" value="1"/>
</dbReference>
<name>A0ABW2SIN2_9ACTO</name>
<feature type="domain" description="Sugar-binding" evidence="5">
    <location>
        <begin position="60"/>
        <end position="310"/>
    </location>
</feature>
<keyword evidence="2" id="KW-0805">Transcription regulation</keyword>
<dbReference type="InterPro" id="IPR036388">
    <property type="entry name" value="WH-like_DNA-bd_sf"/>
</dbReference>
<dbReference type="SUPFAM" id="SSF100950">
    <property type="entry name" value="NagB/RpiA/CoA transferase-like"/>
    <property type="match status" value="1"/>
</dbReference>
<dbReference type="PANTHER" id="PTHR34294">
    <property type="entry name" value="TRANSCRIPTIONAL REGULATOR-RELATED"/>
    <property type="match status" value="1"/>
</dbReference>
<dbReference type="RefSeq" id="WP_380971470.1">
    <property type="nucleotide sequence ID" value="NZ_JBHTEF010000001.1"/>
</dbReference>
<dbReference type="Gene3D" id="1.10.10.10">
    <property type="entry name" value="Winged helix-like DNA-binding domain superfamily/Winged helix DNA-binding domain"/>
    <property type="match status" value="1"/>
</dbReference>
<evidence type="ECO:0000313" key="6">
    <source>
        <dbReference type="EMBL" id="MFC7579907.1"/>
    </source>
</evidence>
<evidence type="ECO:0000259" key="5">
    <source>
        <dbReference type="Pfam" id="PF04198"/>
    </source>
</evidence>
<evidence type="ECO:0000256" key="3">
    <source>
        <dbReference type="ARBA" id="ARBA00023125"/>
    </source>
</evidence>
<dbReference type="InterPro" id="IPR051054">
    <property type="entry name" value="SorC_transcr_regulators"/>
</dbReference>
<comment type="similarity">
    <text evidence="1">Belongs to the SorC transcriptional regulatory family.</text>
</comment>
<proteinExistence type="inferred from homology"/>
<organism evidence="6 7">
    <name type="scientific">Schaalia naturae</name>
    <dbReference type="NCBI Taxonomy" id="635203"/>
    <lineage>
        <taxon>Bacteria</taxon>
        <taxon>Bacillati</taxon>
        <taxon>Actinomycetota</taxon>
        <taxon>Actinomycetes</taxon>
        <taxon>Actinomycetales</taxon>
        <taxon>Actinomycetaceae</taxon>
        <taxon>Schaalia</taxon>
    </lineage>
</organism>
<dbReference type="InterPro" id="IPR037171">
    <property type="entry name" value="NagB/RpiA_transferase-like"/>
</dbReference>
<comment type="caution">
    <text evidence="6">The sequence shown here is derived from an EMBL/GenBank/DDBJ whole genome shotgun (WGS) entry which is preliminary data.</text>
</comment>
<evidence type="ECO:0000256" key="1">
    <source>
        <dbReference type="ARBA" id="ARBA00010466"/>
    </source>
</evidence>
<keyword evidence="7" id="KW-1185">Reference proteome</keyword>
<keyword evidence="4" id="KW-0804">Transcription</keyword>
<dbReference type="EMBL" id="JBHTEF010000001">
    <property type="protein sequence ID" value="MFC7579907.1"/>
    <property type="molecule type" value="Genomic_DNA"/>
</dbReference>
<accession>A0ABW2SIN2</accession>
<gene>
    <name evidence="6" type="ORF">ACFQWG_01530</name>
</gene>